<feature type="region of interest" description="Disordered" evidence="2">
    <location>
        <begin position="2601"/>
        <end position="2620"/>
    </location>
</feature>
<dbReference type="InterPro" id="IPR011043">
    <property type="entry name" value="Gal_Oxase/kelch_b-propeller"/>
</dbReference>
<keyword evidence="3" id="KW-1133">Transmembrane helix</keyword>
<feature type="repeat" description="Filamin" evidence="1">
    <location>
        <begin position="2094"/>
        <end position="2143"/>
    </location>
</feature>
<dbReference type="Gene3D" id="2.120.10.80">
    <property type="entry name" value="Kelch-type beta propeller"/>
    <property type="match status" value="2"/>
</dbReference>
<feature type="region of interest" description="Disordered" evidence="2">
    <location>
        <begin position="2687"/>
        <end position="2715"/>
    </location>
</feature>
<dbReference type="PROSITE" id="PS50194">
    <property type="entry name" value="FILAMIN_REPEAT"/>
    <property type="match status" value="1"/>
</dbReference>
<feature type="signal peptide" evidence="4">
    <location>
        <begin position="1"/>
        <end position="27"/>
    </location>
</feature>
<protein>
    <recommendedName>
        <fullName evidence="7">Tyrosine-protein kinase ephrin type A/B receptor-like domain-containing protein</fullName>
    </recommendedName>
</protein>
<dbReference type="Pfam" id="PF24681">
    <property type="entry name" value="Kelch_KLHDC2_KLHL20_DRC7"/>
    <property type="match status" value="1"/>
</dbReference>
<dbReference type="InterPro" id="IPR011050">
    <property type="entry name" value="Pectin_lyase_fold/virulence"/>
</dbReference>
<reference evidence="5 6" key="1">
    <citation type="journal article" date="2015" name="Genome Biol. Evol.">
        <title>Comparative Genomics of a Bacterivorous Green Alga Reveals Evolutionary Causalities and Consequences of Phago-Mixotrophic Mode of Nutrition.</title>
        <authorList>
            <person name="Burns J.A."/>
            <person name="Paasch A."/>
            <person name="Narechania A."/>
            <person name="Kim E."/>
        </authorList>
    </citation>
    <scope>NUCLEOTIDE SEQUENCE [LARGE SCALE GENOMIC DNA]</scope>
    <source>
        <strain evidence="5 6">PLY_AMNH</strain>
    </source>
</reference>
<dbReference type="Gene3D" id="2.10.50.10">
    <property type="entry name" value="Tumor Necrosis Factor Receptor, subunit A, domain 2"/>
    <property type="match status" value="2"/>
</dbReference>
<dbReference type="CDD" id="cd00185">
    <property type="entry name" value="TNFRSF"/>
    <property type="match status" value="1"/>
</dbReference>
<organism evidence="5 6">
    <name type="scientific">Cymbomonas tetramitiformis</name>
    <dbReference type="NCBI Taxonomy" id="36881"/>
    <lineage>
        <taxon>Eukaryota</taxon>
        <taxon>Viridiplantae</taxon>
        <taxon>Chlorophyta</taxon>
        <taxon>Pyramimonadophyceae</taxon>
        <taxon>Pyramimonadales</taxon>
        <taxon>Pyramimonadaceae</taxon>
        <taxon>Cymbomonas</taxon>
    </lineage>
</organism>
<dbReference type="EMBL" id="LGRX02029209">
    <property type="protein sequence ID" value="KAK3247103.1"/>
    <property type="molecule type" value="Genomic_DNA"/>
</dbReference>
<dbReference type="SUPFAM" id="SSF57184">
    <property type="entry name" value="Growth factor receptor domain"/>
    <property type="match status" value="1"/>
</dbReference>
<evidence type="ECO:0000256" key="1">
    <source>
        <dbReference type="PROSITE-ProRule" id="PRU00087"/>
    </source>
</evidence>
<dbReference type="SUPFAM" id="SSF51126">
    <property type="entry name" value="Pectin lyase-like"/>
    <property type="match status" value="1"/>
</dbReference>
<accession>A0AAE0F0B8</accession>
<keyword evidence="4" id="KW-0732">Signal</keyword>
<dbReference type="InterPro" id="IPR015915">
    <property type="entry name" value="Kelch-typ_b-propeller"/>
</dbReference>
<feature type="chain" id="PRO_5042161532" description="Tyrosine-protein kinase ephrin type A/B receptor-like domain-containing protein" evidence="4">
    <location>
        <begin position="28"/>
        <end position="3166"/>
    </location>
</feature>
<sequence length="3166" mass="335230">MLDFTKHWQRALLIATLPLCAASSALPDWHGNKFLKVSAGQNYNFENEAPGVVQLGNYLVVFGGLFTVGQTQEFRNRLYLFDFQTVVWTELTTTGLSPRPRYKHLVAALPDGKIFSFGGFGRKMNESTRAVDDVLLSDSDMLYMLDFQDQRWSIPELGSDVMTGRSPAAFGAIPTSCSPSGIMLGVGRSTLLITYKLEGNDCLGEAFQVTVGSDKAWHDLIAVDQCTCDQNSRATGARGCFAWITRSNSAVVGEDLFLQHNNSLYSYRHSDQSWSLIKAGLGCCDDHQAVKFRGAASAGELYIFTSNVENATSIWRYNLQGDLLSSLACQPAKWSRAESLGAACDLAMSSRLPEIMWHIGGNEELLAIHMQFDSLPCDSDIPVPIMGREAGGLSLFMLYPYVFSPNMDKYAMVNYYGSFSGLYYKNEEAPQHDGDETLGMTSFQTAQNDLNHGMAVVDGDIYVFGCGEEGEAGVPANHFMTMDSDAVTVALPSLPDDSVCSPKNLICFRQAESTGKEYSLTCNSTFAEMAGWGWTTPPVVTAGENEVLVYWEHLASTGSEYKVAYSVTFYTPLTFYVVRKLAVYTISTGQWSVHTVTGSGTAARPQGQGHRQVFARGTLFGYGGYYPGEGGGRDGPADELLVYDITSGAVTVLQTAKEPAPDVSRGFHGLVAQEVNGMVFLFLSMGYSGGYASMLTEDLWMLRVPSDGSPTWIEIRTDNTPSARWRHHLLLVEDTPQQSTPRYGAYGHLMLLGGVDEADSDYHLLDIEPYITGASADTSTWITQPVTAQHSTGNGRADQWYMANASMVAYYPSSSEGTAAKKGVVIVALTNSHQLYTLETARMRVLEPLDGGLIGMTLSISLQNDLLQLMNGTFGLLRGISLTNTAAQKMTIEGFPGSTTMKEVAVPVTILRCDGFEGVALKLEGTPSFSLINVTIRDCHNSDEDGAALYLSSIVSDCPLLQTVTVINTTAPNGPALYAEHIKCLINASNVHVLESHAVYSGGAMYLYNANLNVSLGSLTQCSANKGGAVYLVDSYLDLSDVSISNNQAIIMVMSGRRVLPEGGGIAMYLSWLNAKGCVMTDNIAMYGYGGGLYSSDSSFDAPNGERAVTLTAISLFNNRALYGGGFFSMVSFIYLVECQLSSNLADKEGAAGFLAESYLIESGSSVVYNQATNGGGFALQRHREATLAGTLFHANVAATLTKRSSVYGDGGALYIESGYDTDAIVNVTGGQLLSNSAQRGGGLAQRCDPDCVLIAFFETAVADCTAVAGGGGGLYYDRASSPPYIVCNNAVMPMGTYCSSWTGNQATGGGYGPDAATPAISLVLLQPDINASSGGALLDLLVLANDAFGMVVSTGDTSNVVVELSPVASNSCKDACLPHCKDQSGVCLSGSDRVTLKSGWWRVEGLILYALPGRYTLQATSFGLTTALFNVTVRNCTAGEFLSDDTTCQACQAGTYIAPWAGDSQSDATAWCPPCPAGTYGRDPPGQLCTPCPAGTYQNLLQAASREDCLECAMNYISMAGASQCIPCGANAESTTESTCICSPGYIDLNAPPPAAPSPINGSSAASVGTLRARRLMQEEVSSWNASHQAPTNAPTTAFVGGLPECSECPRGYFSFGGSTAVCTACNAGTFSSAAAAPSSDSCITCPAGHFSLEGAYACAECPNGAQEHSSFTSCEANGPYDAGVTVDFDVQLAATTAPNQTMAYNLTDTRTGTVAASGPAATSDKNDDPNLFSFSVNHTVPGWYLVSVQVAGARLVGYGYELQVAPAVAHAARSTVRMTGCSESAVCKNTTVDTDEDFVVRLYDVYGNPQLGSRGFVYFSGDTASGEPSESSTEVFRNPTSNLHTFTVTYTVKGGRAISVHLCSDINMPLEQVGENMTLQVLPGAAEAPNTEIYLTSSMQNDRSEAVPGARVRCSQQLTCGGAITAGAMISLEALVFDVHMNQLEDGGNALMLQLSPIVPETHANYSGVGGIHLLAARATAANKYGATILVDGAIAMQFDLLVASGTPDAAATSIYMLDPATGEASSASCAGREVCGSVGAADTVMRMAVTVRDAFGNTIGAADVAPSVDTTEDMVRANVTVASLASWEVQPRAVDIIPAVARASSSRFNLDLNLTAAGTYALAVTLNGENITAGPVRLRVQAAPHELAMTRIYRLEKSSGLRCTDTVCGGSTQPGAQVALQVVLRDAYGNPLQQYTAADVVIDAKFQGEGTVQWLSHADGNTLLSVSCNQVGVHRLDVLIGGSQAPHSPVLLSFDHVPPSVSGSLMVDAGSVNQTDSQLEEIVVSALVEALELDPSVVVVDKIVEAPERSATRRLAQSNALPKTTTLNVSYSLVGRTMSDTEGILLASEAMLEADFAATLSNTDSMASSGYVVTGSALTSGSDSYELPQASAAHSRVVSDDCTEIWASLDAENSKNCFCVDELDCPGASDPGWLGVQAGVTLSYTISLSDTYGNQMTFNPSMSVIWRLHDAAGQQLSSLVIPGTESYAFGRMLGVSNGNGTYTVELTMAIAQSYYSVAYLGGVSSEDAVNGMARGFKVAVTWQDTTSVSNSSFTLGSDCSTAMLAGEQFTLSVATRDLFGNLRGVDDNRFNVTQEFHRPEGESMDQRGASGAASEDLPAPRFEGNGVYLLNITRTVAGIYSFTVGLHGELLAGPGGHPQGQMTVNPAALCANCSLIAHVTSESLESDTTGDAVKGSARDGGAPATAQSGDDGAPLGGLPAYLTLGFPEPMPTTVRHVVVVLAMDSYGNRRNRPNADIFILTVEPLATTPSRAGAISTTTITQVSNAVLMASGLEHRIHLELALEFSGDAVISITAPDNSQVGSQHNTTLGCPAGYLAESADGMVGGCVECQNGLVCLGGTSFEVEDGYWIADNAAQCSDGDCVLKRVYKCDVSAACTTNETADGSWQRRTMNFEGVTQLNLCKEGYDEGIILCDSCTAGYEQSPTGTCQKCKASSWQVWAQFGAVMVFIGALVRGIYILVIRSQRDSASSSDDMAYGILFLSDLQGLESDIKASAQSFKGILQILMNQLQVLGQFSSLFTTRIPGALRSVLSGITVVNFQLFDYVSLQCMYVSIASGAHSFDVGGFYADFILKASIPFILAGTNISVVFHYSRKIKNPKTSEEEKKWSRDVITGWASPLEDLFAGRGSEPPTWCSERGRASRG</sequence>
<evidence type="ECO:0000256" key="4">
    <source>
        <dbReference type="SAM" id="SignalP"/>
    </source>
</evidence>
<evidence type="ECO:0000313" key="6">
    <source>
        <dbReference type="Proteomes" id="UP001190700"/>
    </source>
</evidence>
<feature type="region of interest" description="Disordered" evidence="2">
    <location>
        <begin position="3145"/>
        <end position="3166"/>
    </location>
</feature>
<dbReference type="SMART" id="SM01411">
    <property type="entry name" value="Ephrin_rec_like"/>
    <property type="match status" value="2"/>
</dbReference>
<proteinExistence type="predicted"/>
<keyword evidence="3" id="KW-0812">Transmembrane</keyword>
<dbReference type="InterPro" id="IPR017868">
    <property type="entry name" value="Filamin/ABP280_repeat-like"/>
</dbReference>
<feature type="transmembrane region" description="Helical" evidence="3">
    <location>
        <begin position="2961"/>
        <end position="2983"/>
    </location>
</feature>
<evidence type="ECO:0000256" key="3">
    <source>
        <dbReference type="SAM" id="Phobius"/>
    </source>
</evidence>
<dbReference type="InterPro" id="IPR009030">
    <property type="entry name" value="Growth_fac_rcpt_cys_sf"/>
</dbReference>
<name>A0AAE0F0B8_9CHLO</name>
<keyword evidence="3" id="KW-0472">Membrane</keyword>
<evidence type="ECO:0000256" key="2">
    <source>
        <dbReference type="SAM" id="MobiDB-lite"/>
    </source>
</evidence>
<evidence type="ECO:0008006" key="7">
    <source>
        <dbReference type="Google" id="ProtNLM"/>
    </source>
</evidence>
<evidence type="ECO:0000313" key="5">
    <source>
        <dbReference type="EMBL" id="KAK3247103.1"/>
    </source>
</evidence>
<dbReference type="PANTHER" id="PTHR46967:SF2">
    <property type="entry name" value="SUSHI, VON WILLEBRAND FACTOR TYPE A, EGF AND PENTRAXIN DOMAIN-CONTAINING PROTEIN 1-LIKE"/>
    <property type="match status" value="1"/>
</dbReference>
<comment type="caution">
    <text evidence="5">The sequence shown here is derived from an EMBL/GenBank/DDBJ whole genome shotgun (WGS) entry which is preliminary data.</text>
</comment>
<dbReference type="SUPFAM" id="SSF50965">
    <property type="entry name" value="Galactose oxidase, central domain"/>
    <property type="match status" value="2"/>
</dbReference>
<dbReference type="PANTHER" id="PTHR46967">
    <property type="entry name" value="INSULIN-LIKE GROWTH FACTOR BINDING PROTEIN,N-TERMINAL"/>
    <property type="match status" value="1"/>
</dbReference>
<gene>
    <name evidence="5" type="ORF">CYMTET_43394</name>
</gene>
<keyword evidence="6" id="KW-1185">Reference proteome</keyword>
<dbReference type="Proteomes" id="UP001190700">
    <property type="component" value="Unassembled WGS sequence"/>
</dbReference>